<feature type="transmembrane region" description="Helical" evidence="2">
    <location>
        <begin position="185"/>
        <end position="204"/>
    </location>
</feature>
<proteinExistence type="predicted"/>
<gene>
    <name evidence="3" type="ORF">OJ997_23150</name>
</gene>
<name>A0A9X3SHK0_9ACTN</name>
<evidence type="ECO:0000313" key="4">
    <source>
        <dbReference type="Proteomes" id="UP001147653"/>
    </source>
</evidence>
<comment type="caution">
    <text evidence="3">The sequence shown here is derived from an EMBL/GenBank/DDBJ whole genome shotgun (WGS) entry which is preliminary data.</text>
</comment>
<keyword evidence="4" id="KW-1185">Reference proteome</keyword>
<organism evidence="3 4">
    <name type="scientific">Solirubrobacter phytolaccae</name>
    <dbReference type="NCBI Taxonomy" id="1404360"/>
    <lineage>
        <taxon>Bacteria</taxon>
        <taxon>Bacillati</taxon>
        <taxon>Actinomycetota</taxon>
        <taxon>Thermoleophilia</taxon>
        <taxon>Solirubrobacterales</taxon>
        <taxon>Solirubrobacteraceae</taxon>
        <taxon>Solirubrobacter</taxon>
    </lineage>
</organism>
<feature type="region of interest" description="Disordered" evidence="1">
    <location>
        <begin position="423"/>
        <end position="442"/>
    </location>
</feature>
<feature type="transmembrane region" description="Helical" evidence="2">
    <location>
        <begin position="280"/>
        <end position="306"/>
    </location>
</feature>
<accession>A0A9X3SHK0</accession>
<feature type="transmembrane region" description="Helical" evidence="2">
    <location>
        <begin position="130"/>
        <end position="149"/>
    </location>
</feature>
<feature type="transmembrane region" description="Helical" evidence="2">
    <location>
        <begin position="211"/>
        <end position="231"/>
    </location>
</feature>
<protein>
    <submittedName>
        <fullName evidence="3">Uncharacterized protein</fullName>
    </submittedName>
</protein>
<dbReference type="Proteomes" id="UP001147653">
    <property type="component" value="Unassembled WGS sequence"/>
</dbReference>
<reference evidence="3" key="1">
    <citation type="submission" date="2022-10" db="EMBL/GenBank/DDBJ databases">
        <title>The WGS of Solirubrobacter phytolaccae KCTC 29190.</title>
        <authorList>
            <person name="Jiang Z."/>
        </authorList>
    </citation>
    <scope>NUCLEOTIDE SEQUENCE</scope>
    <source>
        <strain evidence="3">KCTC 29190</strain>
    </source>
</reference>
<sequence>MPDWSYHPLLKRLPPRLLLGAADAVARVPGGGKLIEVVGDAKPPAGVESPVWIRATRPHPVLERLGAAGVHVGPETPGPVVRSPAEALEQLKTSDRVYVDAAALCEAGPSLPRRINAAVGPPPANAGGGAAQALGFSMMLAGVIVWLVARGPVLLGYDEAFVGLSKEQLNAANAQLVPFMEHDRATLAGVMIALGALYAGLAMDGLTRWEWAAVVSSSAIGFVSFLLFVGYGYFDPLHFGLTAGLLPTFFLTVKDRPPRALPPPDLHNDAAWLRAQTGQLLLVSAAFGVAVGGLGIATIGISGVFVPSDLDFLHATKAEIEAIDPQLTSLIAHDRAGFGGALAAAGVGLLIVALRGVHRHARRLWWTLAAAGLPGFAATTIVHLEVGYSDPLHLAPVLVAGALYTGALIVLYPYLATPPRARRQPLRASEATSPSGSPARTR</sequence>
<dbReference type="EMBL" id="JAPDDP010000049">
    <property type="protein sequence ID" value="MDA0183227.1"/>
    <property type="molecule type" value="Genomic_DNA"/>
</dbReference>
<evidence type="ECO:0000256" key="2">
    <source>
        <dbReference type="SAM" id="Phobius"/>
    </source>
</evidence>
<dbReference type="RefSeq" id="WP_270027623.1">
    <property type="nucleotide sequence ID" value="NZ_JAPDDP010000049.1"/>
</dbReference>
<keyword evidence="2" id="KW-0472">Membrane</keyword>
<keyword evidence="2" id="KW-1133">Transmembrane helix</keyword>
<evidence type="ECO:0000256" key="1">
    <source>
        <dbReference type="SAM" id="MobiDB-lite"/>
    </source>
</evidence>
<feature type="transmembrane region" description="Helical" evidence="2">
    <location>
        <begin position="394"/>
        <end position="415"/>
    </location>
</feature>
<dbReference type="AlphaFoldDB" id="A0A9X3SHK0"/>
<feature type="compositionally biased region" description="Polar residues" evidence="1">
    <location>
        <begin position="430"/>
        <end position="442"/>
    </location>
</feature>
<keyword evidence="2" id="KW-0812">Transmembrane</keyword>
<feature type="transmembrane region" description="Helical" evidence="2">
    <location>
        <begin position="336"/>
        <end position="357"/>
    </location>
</feature>
<feature type="transmembrane region" description="Helical" evidence="2">
    <location>
        <begin position="364"/>
        <end position="382"/>
    </location>
</feature>
<evidence type="ECO:0000313" key="3">
    <source>
        <dbReference type="EMBL" id="MDA0183227.1"/>
    </source>
</evidence>